<evidence type="ECO:0000313" key="1">
    <source>
        <dbReference type="EMBL" id="MFC3180950.1"/>
    </source>
</evidence>
<name>A0ABV7IWQ9_9RHOB</name>
<sequence>MRALIWIVLAATAVWTGYWWVGASQIESGVKAWIAAQPPGVVSTSGVEVHGIPNRFDLTVSDVVLADPAKGVQVTSPFVQVYAMTWKPWHVIAALPSGQVITLPDQKVTVISDDIRASVQVHPSTALALYELVGEAHGLVLNSDSGWQVGVASAVASAMEDATRANSYRLGVKVAGIAPDAALMQALATTDLPKLVDEVFVDADAVLTAPLDRNAAQTKPQLNALEITDTRVTWGALKFSATGTLTAGPDGLAEGEIALRVEGWKRLPPILVALGLVKPDVAPTVERMLGIVAAQGGDLEVLQIKLICKDGGMVLGPLPLGPAPRMRDVSGA</sequence>
<gene>
    <name evidence="1" type="ORF">ACFOGH_08115</name>
</gene>
<evidence type="ECO:0000313" key="2">
    <source>
        <dbReference type="Proteomes" id="UP001595547"/>
    </source>
</evidence>
<keyword evidence="2" id="KW-1185">Reference proteome</keyword>
<dbReference type="Proteomes" id="UP001595547">
    <property type="component" value="Unassembled WGS sequence"/>
</dbReference>
<dbReference type="InterPro" id="IPR018666">
    <property type="entry name" value="DUF2125"/>
</dbReference>
<accession>A0ABV7IWQ9</accession>
<proteinExistence type="predicted"/>
<dbReference type="Pfam" id="PF09898">
    <property type="entry name" value="DUF2125"/>
    <property type="match status" value="1"/>
</dbReference>
<dbReference type="EMBL" id="JBHRTO010000001">
    <property type="protein sequence ID" value="MFC3180950.1"/>
    <property type="molecule type" value="Genomic_DNA"/>
</dbReference>
<comment type="caution">
    <text evidence="1">The sequence shown here is derived from an EMBL/GenBank/DDBJ whole genome shotgun (WGS) entry which is preliminary data.</text>
</comment>
<organism evidence="1 2">
    <name type="scientific">Cypionkella sinensis</name>
    <dbReference type="NCBI Taxonomy" id="1756043"/>
    <lineage>
        <taxon>Bacteria</taxon>
        <taxon>Pseudomonadati</taxon>
        <taxon>Pseudomonadota</taxon>
        <taxon>Alphaproteobacteria</taxon>
        <taxon>Rhodobacterales</taxon>
        <taxon>Paracoccaceae</taxon>
        <taxon>Cypionkella</taxon>
    </lineage>
</organism>
<dbReference type="RefSeq" id="WP_380072567.1">
    <property type="nucleotide sequence ID" value="NZ_JBHRTO010000001.1"/>
</dbReference>
<reference evidence="2" key="1">
    <citation type="journal article" date="2019" name="Int. J. Syst. Evol. Microbiol.">
        <title>The Global Catalogue of Microorganisms (GCM) 10K type strain sequencing project: providing services to taxonomists for standard genome sequencing and annotation.</title>
        <authorList>
            <consortium name="The Broad Institute Genomics Platform"/>
            <consortium name="The Broad Institute Genome Sequencing Center for Infectious Disease"/>
            <person name="Wu L."/>
            <person name="Ma J."/>
        </authorList>
    </citation>
    <scope>NUCLEOTIDE SEQUENCE [LARGE SCALE GENOMIC DNA]</scope>
    <source>
        <strain evidence="2">KCTC 52039</strain>
    </source>
</reference>
<protein>
    <submittedName>
        <fullName evidence="1">DUF2125 domain-containing protein</fullName>
    </submittedName>
</protein>